<evidence type="ECO:0000313" key="1">
    <source>
        <dbReference type="EMBL" id="GAH73502.1"/>
    </source>
</evidence>
<name>X1HVN9_9ZZZZ</name>
<comment type="caution">
    <text evidence="1">The sequence shown here is derived from an EMBL/GenBank/DDBJ whole genome shotgun (WGS) entry which is preliminary data.</text>
</comment>
<feature type="non-terminal residue" evidence="1">
    <location>
        <position position="1"/>
    </location>
</feature>
<proteinExistence type="predicted"/>
<gene>
    <name evidence="1" type="ORF">S03H2_41882</name>
</gene>
<organism evidence="1">
    <name type="scientific">marine sediment metagenome</name>
    <dbReference type="NCBI Taxonomy" id="412755"/>
    <lineage>
        <taxon>unclassified sequences</taxon>
        <taxon>metagenomes</taxon>
        <taxon>ecological metagenomes</taxon>
    </lineage>
</organism>
<dbReference type="EMBL" id="BARU01026042">
    <property type="protein sequence ID" value="GAH73502.1"/>
    <property type="molecule type" value="Genomic_DNA"/>
</dbReference>
<dbReference type="AlphaFoldDB" id="X1HVN9"/>
<accession>X1HVN9</accession>
<sequence length="43" mass="5108">INPNNQVDFCCQGKLLLKRSYYRGNRQVLGYPYVSYSDYQKSQ</sequence>
<reference evidence="1" key="1">
    <citation type="journal article" date="2014" name="Front. Microbiol.">
        <title>High frequency of phylogenetically diverse reductive dehalogenase-homologous genes in deep subseafloor sedimentary metagenomes.</title>
        <authorList>
            <person name="Kawai M."/>
            <person name="Futagami T."/>
            <person name="Toyoda A."/>
            <person name="Takaki Y."/>
            <person name="Nishi S."/>
            <person name="Hori S."/>
            <person name="Arai W."/>
            <person name="Tsubouchi T."/>
            <person name="Morono Y."/>
            <person name="Uchiyama I."/>
            <person name="Ito T."/>
            <person name="Fujiyama A."/>
            <person name="Inagaki F."/>
            <person name="Takami H."/>
        </authorList>
    </citation>
    <scope>NUCLEOTIDE SEQUENCE</scope>
    <source>
        <strain evidence="1">Expedition CK06-06</strain>
    </source>
</reference>
<protein>
    <submittedName>
        <fullName evidence="1">Uncharacterized protein</fullName>
    </submittedName>
</protein>